<sequence length="256" mass="29922">MTLNIKLEMSIEFIKHIGIRYWFGGVWNKPNAKSYFDVREYDRAAHLVRNDSSPVPRFLHLYATYMALEKRRLDSTTDQSNVNDSGYFKDLVRTAFIANGDKIDSLECLRRGPARRKIEIQQVQYVESSEDEDNADVVGKEEEGDAEYSNESDTGEIMIKTNMLTTSQRDKEKYEQPRKSTKDQHHFEIHVEDSKNSMRPEARPRLSRSDSCHLNNSEHGKHNNTEPIKNRVSEYHTDEILVLFSIFCALDYYHFT</sequence>
<dbReference type="VEuPathDB" id="VectorBase:GPPI043598"/>
<evidence type="ECO:0000313" key="3">
    <source>
        <dbReference type="EnsemblMetazoa" id="GPPI043598-PA"/>
    </source>
</evidence>
<evidence type="ECO:0000259" key="2">
    <source>
        <dbReference type="Pfam" id="PF04049"/>
    </source>
</evidence>
<dbReference type="EnsemblMetazoa" id="GPPI043598-RA">
    <property type="protein sequence ID" value="GPPI043598-PA"/>
    <property type="gene ID" value="GPPI043598"/>
</dbReference>
<feature type="compositionally biased region" description="Acidic residues" evidence="1">
    <location>
        <begin position="142"/>
        <end position="154"/>
    </location>
</feature>
<feature type="domain" description="Cdc23" evidence="2">
    <location>
        <begin position="32"/>
        <end position="85"/>
    </location>
</feature>
<feature type="compositionally biased region" description="Basic and acidic residues" evidence="1">
    <location>
        <begin position="168"/>
        <end position="229"/>
    </location>
</feature>
<keyword evidence="4" id="KW-1185">Reference proteome</keyword>
<proteinExistence type="predicted"/>
<dbReference type="Proteomes" id="UP000092460">
    <property type="component" value="Unassembled WGS sequence"/>
</dbReference>
<dbReference type="Gene3D" id="1.25.40.10">
    <property type="entry name" value="Tetratricopeptide repeat domain"/>
    <property type="match status" value="1"/>
</dbReference>
<reference evidence="4" key="1">
    <citation type="submission" date="2015-01" db="EMBL/GenBank/DDBJ databases">
        <authorList>
            <person name="Aksoy S."/>
            <person name="Warren W."/>
            <person name="Wilson R.K."/>
        </authorList>
    </citation>
    <scope>NUCLEOTIDE SEQUENCE [LARGE SCALE GENOMIC DNA]</scope>
    <source>
        <strain evidence="4">IAEA</strain>
    </source>
</reference>
<evidence type="ECO:0000256" key="1">
    <source>
        <dbReference type="SAM" id="MobiDB-lite"/>
    </source>
</evidence>
<dbReference type="STRING" id="67801.A0A1B0BXN6"/>
<accession>A0A1B0BXN6</accession>
<protein>
    <recommendedName>
        <fullName evidence="2">Cdc23 domain-containing protein</fullName>
    </recommendedName>
</protein>
<name>A0A1B0BXN6_9MUSC</name>
<dbReference type="GO" id="GO:0005680">
    <property type="term" value="C:anaphase-promoting complex"/>
    <property type="evidence" value="ECO:0007669"/>
    <property type="project" value="InterPro"/>
</dbReference>
<dbReference type="Pfam" id="PF04049">
    <property type="entry name" value="ANAPC8"/>
    <property type="match status" value="1"/>
</dbReference>
<feature type="region of interest" description="Disordered" evidence="1">
    <location>
        <begin position="125"/>
        <end position="229"/>
    </location>
</feature>
<dbReference type="InterPro" id="IPR007192">
    <property type="entry name" value="APC8"/>
</dbReference>
<organism evidence="3 4">
    <name type="scientific">Glossina palpalis gambiensis</name>
    <dbReference type="NCBI Taxonomy" id="67801"/>
    <lineage>
        <taxon>Eukaryota</taxon>
        <taxon>Metazoa</taxon>
        <taxon>Ecdysozoa</taxon>
        <taxon>Arthropoda</taxon>
        <taxon>Hexapoda</taxon>
        <taxon>Insecta</taxon>
        <taxon>Pterygota</taxon>
        <taxon>Neoptera</taxon>
        <taxon>Endopterygota</taxon>
        <taxon>Diptera</taxon>
        <taxon>Brachycera</taxon>
        <taxon>Muscomorpha</taxon>
        <taxon>Hippoboscoidea</taxon>
        <taxon>Glossinidae</taxon>
        <taxon>Glossina</taxon>
    </lineage>
</organism>
<dbReference type="EMBL" id="JXJN01022282">
    <property type="status" value="NOT_ANNOTATED_CDS"/>
    <property type="molecule type" value="Genomic_DNA"/>
</dbReference>
<dbReference type="EMBL" id="JXJN01022283">
    <property type="status" value="NOT_ANNOTATED_CDS"/>
    <property type="molecule type" value="Genomic_DNA"/>
</dbReference>
<dbReference type="InterPro" id="IPR011990">
    <property type="entry name" value="TPR-like_helical_dom_sf"/>
</dbReference>
<reference evidence="3" key="2">
    <citation type="submission" date="2020-05" db="UniProtKB">
        <authorList>
            <consortium name="EnsemblMetazoa"/>
        </authorList>
    </citation>
    <scope>IDENTIFICATION</scope>
    <source>
        <strain evidence="3">IAEA</strain>
    </source>
</reference>
<dbReference type="AlphaFoldDB" id="A0A1B0BXN6"/>
<evidence type="ECO:0000313" key="4">
    <source>
        <dbReference type="Proteomes" id="UP000092460"/>
    </source>
</evidence>